<organism evidence="2 3">
    <name type="scientific">Naematelia encephala</name>
    <dbReference type="NCBI Taxonomy" id="71784"/>
    <lineage>
        <taxon>Eukaryota</taxon>
        <taxon>Fungi</taxon>
        <taxon>Dikarya</taxon>
        <taxon>Basidiomycota</taxon>
        <taxon>Agaricomycotina</taxon>
        <taxon>Tremellomycetes</taxon>
        <taxon>Tremellales</taxon>
        <taxon>Naemateliaceae</taxon>
        <taxon>Naematelia</taxon>
    </lineage>
</organism>
<keyword evidence="3" id="KW-1185">Reference proteome</keyword>
<evidence type="ECO:0000313" key="2">
    <source>
        <dbReference type="EMBL" id="ORY34003.1"/>
    </source>
</evidence>
<comment type="caution">
    <text evidence="2">The sequence shown here is derived from an EMBL/GenBank/DDBJ whole genome shotgun (WGS) entry which is preliminary data.</text>
</comment>
<feature type="chain" id="PRO_5012982822" evidence="1">
    <location>
        <begin position="19"/>
        <end position="171"/>
    </location>
</feature>
<dbReference type="Proteomes" id="UP000193986">
    <property type="component" value="Unassembled WGS sequence"/>
</dbReference>
<dbReference type="AlphaFoldDB" id="A0A1Y2BGS7"/>
<evidence type="ECO:0000256" key="1">
    <source>
        <dbReference type="SAM" id="SignalP"/>
    </source>
</evidence>
<feature type="signal peptide" evidence="1">
    <location>
        <begin position="1"/>
        <end position="18"/>
    </location>
</feature>
<name>A0A1Y2BGS7_9TREE</name>
<gene>
    <name evidence="2" type="ORF">BCR39DRAFT_556795</name>
</gene>
<reference evidence="2 3" key="1">
    <citation type="submission" date="2016-07" db="EMBL/GenBank/DDBJ databases">
        <title>Pervasive Adenine N6-methylation of Active Genes in Fungi.</title>
        <authorList>
            <consortium name="DOE Joint Genome Institute"/>
            <person name="Mondo S.J."/>
            <person name="Dannebaum R.O."/>
            <person name="Kuo R.C."/>
            <person name="Labutti K."/>
            <person name="Haridas S."/>
            <person name="Kuo A."/>
            <person name="Salamov A."/>
            <person name="Ahrendt S.R."/>
            <person name="Lipzen A."/>
            <person name="Sullivan W."/>
            <person name="Andreopoulos W.B."/>
            <person name="Clum A."/>
            <person name="Lindquist E."/>
            <person name="Daum C."/>
            <person name="Ramamoorthy G.K."/>
            <person name="Gryganskyi A."/>
            <person name="Culley D."/>
            <person name="Magnuson J.K."/>
            <person name="James T.Y."/>
            <person name="O'Malley M.A."/>
            <person name="Stajich J.E."/>
            <person name="Spatafora J.W."/>
            <person name="Visel A."/>
            <person name="Grigoriev I.V."/>
        </authorList>
    </citation>
    <scope>NUCLEOTIDE SEQUENCE [LARGE SCALE GENOMIC DNA]</scope>
    <source>
        <strain evidence="2 3">68-887.2</strain>
    </source>
</reference>
<sequence length="171" mass="19365">MKSFFAFLTIFISTLVLSVYGRYADKVVPSEIPLANGIDEFSEKHEQDTYQFFAFASNGTIVVQTRWVNDTIAIEAFFTPTGQLVAFIESQQTTTYETSVTLGYDTPSLDEIKAYRYDVNDVNNLSKRTNLPSRIDFKPRSKGRFEERQLPVCGLPCGFKVATFMHRASSP</sequence>
<dbReference type="OrthoDB" id="2562019at2759"/>
<proteinExistence type="predicted"/>
<accession>A0A1Y2BGS7</accession>
<dbReference type="InParanoid" id="A0A1Y2BGS7"/>
<keyword evidence="1" id="KW-0732">Signal</keyword>
<evidence type="ECO:0000313" key="3">
    <source>
        <dbReference type="Proteomes" id="UP000193986"/>
    </source>
</evidence>
<dbReference type="EMBL" id="MCFC01000004">
    <property type="protein sequence ID" value="ORY34003.1"/>
    <property type="molecule type" value="Genomic_DNA"/>
</dbReference>
<protein>
    <submittedName>
        <fullName evidence="2">Uncharacterized protein</fullName>
    </submittedName>
</protein>